<accession>A0A2V2YEE4</accession>
<reference evidence="5 6" key="1">
    <citation type="submission" date="2018-05" db="EMBL/GenBank/DDBJ databases">
        <title>Genomic Encyclopedia of Type Strains, Phase III (KMG-III): the genomes of soil and plant-associated and newly described type strains.</title>
        <authorList>
            <person name="Whitman W."/>
        </authorList>
    </citation>
    <scope>NUCLEOTIDE SEQUENCE [LARGE SCALE GENOMIC DNA]</scope>
    <source>
        <strain evidence="5 6">CECT 5696</strain>
    </source>
</reference>
<dbReference type="EMBL" id="QGTQ01000042">
    <property type="protein sequence ID" value="PWV90560.1"/>
    <property type="molecule type" value="Genomic_DNA"/>
</dbReference>
<gene>
    <name evidence="5" type="ORF">DFQ01_1428</name>
</gene>
<sequence>MASGAEINSKERFSNRVDAYVKYRPSYPPEAIAHLYDTIGFGKDSIIADVGAGTGKFSELLLSQGSHVIAVEPNNEMREAALQKLGANPHFQAVSGSAEETGLPDQSVDFVVCAQAFHWFDRIAARQEFARILKPGGQVVLIWNSRIISGTPFRESYDRLLHTYGIDYAKLMHKNISPTDLAAFYAPKPMAEARFIYGQSFDFDGLSGRLHSSSYAPTPDHPNFEPMMKELRAIFDQNEQDGLVPFEYETEIYWGEL</sequence>
<keyword evidence="6" id="KW-1185">Reference proteome</keyword>
<dbReference type="AlphaFoldDB" id="A0A2V2YEE4"/>
<evidence type="ECO:0000313" key="6">
    <source>
        <dbReference type="Proteomes" id="UP000246635"/>
    </source>
</evidence>
<name>A0A2V2YEE4_9BACL</name>
<dbReference type="PANTHER" id="PTHR44942">
    <property type="entry name" value="METHYLTRANSF_11 DOMAIN-CONTAINING PROTEIN"/>
    <property type="match status" value="1"/>
</dbReference>
<dbReference type="SUPFAM" id="SSF53335">
    <property type="entry name" value="S-adenosyl-L-methionine-dependent methyltransferases"/>
    <property type="match status" value="1"/>
</dbReference>
<dbReference type="InterPro" id="IPR029063">
    <property type="entry name" value="SAM-dependent_MTases_sf"/>
</dbReference>
<proteinExistence type="inferred from homology"/>
<evidence type="ECO:0000256" key="3">
    <source>
        <dbReference type="ARBA" id="ARBA00022679"/>
    </source>
</evidence>
<dbReference type="Pfam" id="PF08241">
    <property type="entry name" value="Methyltransf_11"/>
    <property type="match status" value="1"/>
</dbReference>
<dbReference type="GO" id="GO:0008757">
    <property type="term" value="F:S-adenosylmethionine-dependent methyltransferase activity"/>
    <property type="evidence" value="ECO:0007669"/>
    <property type="project" value="InterPro"/>
</dbReference>
<dbReference type="InterPro" id="IPR051052">
    <property type="entry name" value="Diverse_substrate_MTase"/>
</dbReference>
<dbReference type="InterPro" id="IPR013216">
    <property type="entry name" value="Methyltransf_11"/>
</dbReference>
<evidence type="ECO:0000259" key="4">
    <source>
        <dbReference type="Pfam" id="PF08241"/>
    </source>
</evidence>
<comment type="similarity">
    <text evidence="1">Belongs to the methyltransferase superfamily.</text>
</comment>
<evidence type="ECO:0000256" key="1">
    <source>
        <dbReference type="ARBA" id="ARBA00008361"/>
    </source>
</evidence>
<protein>
    <submittedName>
        <fullName evidence="5">Methyltransferase family protein</fullName>
    </submittedName>
</protein>
<dbReference type="Proteomes" id="UP000246635">
    <property type="component" value="Unassembled WGS sequence"/>
</dbReference>
<evidence type="ECO:0000256" key="2">
    <source>
        <dbReference type="ARBA" id="ARBA00022603"/>
    </source>
</evidence>
<dbReference type="Gene3D" id="3.40.50.150">
    <property type="entry name" value="Vaccinia Virus protein VP39"/>
    <property type="match status" value="1"/>
</dbReference>
<keyword evidence="3 5" id="KW-0808">Transferase</keyword>
<dbReference type="PANTHER" id="PTHR44942:SF4">
    <property type="entry name" value="METHYLTRANSFERASE TYPE 11 DOMAIN-CONTAINING PROTEIN"/>
    <property type="match status" value="1"/>
</dbReference>
<evidence type="ECO:0000313" key="5">
    <source>
        <dbReference type="EMBL" id="PWV90560.1"/>
    </source>
</evidence>
<comment type="caution">
    <text evidence="5">The sequence shown here is derived from an EMBL/GenBank/DDBJ whole genome shotgun (WGS) entry which is preliminary data.</text>
</comment>
<dbReference type="CDD" id="cd02440">
    <property type="entry name" value="AdoMet_MTases"/>
    <property type="match status" value="1"/>
</dbReference>
<feature type="domain" description="Methyltransferase type 11" evidence="4">
    <location>
        <begin position="49"/>
        <end position="140"/>
    </location>
</feature>
<organism evidence="5 6">
    <name type="scientific">Paenibacillus cellulosilyticus</name>
    <dbReference type="NCBI Taxonomy" id="375489"/>
    <lineage>
        <taxon>Bacteria</taxon>
        <taxon>Bacillati</taxon>
        <taxon>Bacillota</taxon>
        <taxon>Bacilli</taxon>
        <taxon>Bacillales</taxon>
        <taxon>Paenibacillaceae</taxon>
        <taxon>Paenibacillus</taxon>
    </lineage>
</organism>
<keyword evidence="2 5" id="KW-0489">Methyltransferase</keyword>
<dbReference type="RefSeq" id="WP_245946924.1">
    <property type="nucleotide sequence ID" value="NZ_CP054613.1"/>
</dbReference>
<dbReference type="GO" id="GO:0032259">
    <property type="term" value="P:methylation"/>
    <property type="evidence" value="ECO:0007669"/>
    <property type="project" value="UniProtKB-KW"/>
</dbReference>